<organism evidence="1 2">
    <name type="scientific">Kumtagia ephedrae</name>
    <dbReference type="NCBI Taxonomy" id="2116701"/>
    <lineage>
        <taxon>Bacteria</taxon>
        <taxon>Pseudomonadati</taxon>
        <taxon>Pseudomonadota</taxon>
        <taxon>Alphaproteobacteria</taxon>
        <taxon>Hyphomicrobiales</taxon>
        <taxon>Phyllobacteriaceae</taxon>
        <taxon>Kumtagia</taxon>
    </lineage>
</organism>
<dbReference type="EMBL" id="PXYK01000032">
    <property type="protein sequence ID" value="PSJ53721.1"/>
    <property type="molecule type" value="Genomic_DNA"/>
</dbReference>
<sequence length="192" mass="21595">MTCLAAADAAADVKTLVRIEKYRVSGGSGEALMAAMDRNGPSHGFAARAIAQTRYSVAWEMGWKVEDGQCRLDAADVTLSVNYRYPELVGKASPALRKRWARFLAGVRRHEETHGRLARQMTVKARRAALRVVADDDWFCIRCCWSAKREVARVVRDVYADYEARQERFDVLEHQPGGPVDRMVGALIGRRR</sequence>
<name>A0A2P7RU20_9HYPH</name>
<proteinExistence type="predicted"/>
<dbReference type="Pfam" id="PF06037">
    <property type="entry name" value="DUF922"/>
    <property type="match status" value="1"/>
</dbReference>
<evidence type="ECO:0000313" key="2">
    <source>
        <dbReference type="Proteomes" id="UP000241229"/>
    </source>
</evidence>
<gene>
    <name evidence="1" type="ORF">C7I84_25065</name>
</gene>
<dbReference type="Proteomes" id="UP000241229">
    <property type="component" value="Unassembled WGS sequence"/>
</dbReference>
<keyword evidence="2" id="KW-1185">Reference proteome</keyword>
<protein>
    <recommendedName>
        <fullName evidence="3">DUF922 domain-containing protein</fullName>
    </recommendedName>
</protein>
<evidence type="ECO:0000313" key="1">
    <source>
        <dbReference type="EMBL" id="PSJ53721.1"/>
    </source>
</evidence>
<dbReference type="AlphaFoldDB" id="A0A2P7RU20"/>
<reference evidence="1 2" key="1">
    <citation type="submission" date="2018-03" db="EMBL/GenBank/DDBJ databases">
        <title>The draft genome of Mesorhizobium sp. 6GN-30.</title>
        <authorList>
            <person name="Liu L."/>
            <person name="Li L."/>
            <person name="Wang T."/>
            <person name="Zhang X."/>
            <person name="Liang L."/>
        </authorList>
    </citation>
    <scope>NUCLEOTIDE SEQUENCE [LARGE SCALE GENOMIC DNA]</scope>
    <source>
        <strain evidence="1 2">6GN30</strain>
    </source>
</reference>
<comment type="caution">
    <text evidence="1">The sequence shown here is derived from an EMBL/GenBank/DDBJ whole genome shotgun (WGS) entry which is preliminary data.</text>
</comment>
<evidence type="ECO:0008006" key="3">
    <source>
        <dbReference type="Google" id="ProtNLM"/>
    </source>
</evidence>
<dbReference type="InterPro" id="IPR010321">
    <property type="entry name" value="DUF922"/>
</dbReference>
<accession>A0A2P7RU20</accession>